<feature type="compositionally biased region" description="Polar residues" evidence="1">
    <location>
        <begin position="1"/>
        <end position="14"/>
    </location>
</feature>
<evidence type="ECO:0000313" key="2">
    <source>
        <dbReference type="EMBL" id="KMQ89127.1"/>
    </source>
</evidence>
<feature type="compositionally biased region" description="Basic and acidic residues" evidence="1">
    <location>
        <begin position="48"/>
        <end position="59"/>
    </location>
</feature>
<organism evidence="2 3">
    <name type="scientific">Lasius niger</name>
    <name type="common">Black garden ant</name>
    <dbReference type="NCBI Taxonomy" id="67767"/>
    <lineage>
        <taxon>Eukaryota</taxon>
        <taxon>Metazoa</taxon>
        <taxon>Ecdysozoa</taxon>
        <taxon>Arthropoda</taxon>
        <taxon>Hexapoda</taxon>
        <taxon>Insecta</taxon>
        <taxon>Pterygota</taxon>
        <taxon>Neoptera</taxon>
        <taxon>Endopterygota</taxon>
        <taxon>Hymenoptera</taxon>
        <taxon>Apocrita</taxon>
        <taxon>Aculeata</taxon>
        <taxon>Formicoidea</taxon>
        <taxon>Formicidae</taxon>
        <taxon>Formicinae</taxon>
        <taxon>Lasius</taxon>
        <taxon>Lasius</taxon>
    </lineage>
</organism>
<dbReference type="Proteomes" id="UP000036403">
    <property type="component" value="Unassembled WGS sequence"/>
</dbReference>
<gene>
    <name evidence="2" type="ORF">RF55_11271</name>
</gene>
<dbReference type="STRING" id="67767.A0A0J7KFS5"/>
<dbReference type="AlphaFoldDB" id="A0A0J7KFS5"/>
<name>A0A0J7KFS5_LASNI</name>
<feature type="region of interest" description="Disordered" evidence="1">
    <location>
        <begin position="296"/>
        <end position="322"/>
    </location>
</feature>
<dbReference type="OrthoDB" id="7633883at2759"/>
<protein>
    <submittedName>
        <fullName evidence="2">72 kDa inositol polyphosphate 5-phosphatase</fullName>
    </submittedName>
</protein>
<feature type="region of interest" description="Disordered" evidence="1">
    <location>
        <begin position="46"/>
        <end position="73"/>
    </location>
</feature>
<comment type="caution">
    <text evidence="2">The sequence shown here is derived from an EMBL/GenBank/DDBJ whole genome shotgun (WGS) entry which is preliminary data.</text>
</comment>
<evidence type="ECO:0000313" key="3">
    <source>
        <dbReference type="Proteomes" id="UP000036403"/>
    </source>
</evidence>
<feature type="region of interest" description="Disordered" evidence="1">
    <location>
        <begin position="1"/>
        <end position="30"/>
    </location>
</feature>
<evidence type="ECO:0000256" key="1">
    <source>
        <dbReference type="SAM" id="MobiDB-lite"/>
    </source>
</evidence>
<feature type="region of interest" description="Disordered" evidence="1">
    <location>
        <begin position="190"/>
        <end position="209"/>
    </location>
</feature>
<keyword evidence="3" id="KW-1185">Reference proteome</keyword>
<proteinExistence type="predicted"/>
<reference evidence="2 3" key="1">
    <citation type="submission" date="2015-04" db="EMBL/GenBank/DDBJ databases">
        <title>Lasius niger genome sequencing.</title>
        <authorList>
            <person name="Konorov E.A."/>
            <person name="Nikitin M.A."/>
            <person name="Kirill M.V."/>
            <person name="Chang P."/>
        </authorList>
    </citation>
    <scope>NUCLEOTIDE SEQUENCE [LARGE SCALE GENOMIC DNA]</scope>
    <source>
        <tissue evidence="2">Whole</tissue>
    </source>
</reference>
<feature type="region of interest" description="Disordered" evidence="1">
    <location>
        <begin position="248"/>
        <end position="267"/>
    </location>
</feature>
<dbReference type="EMBL" id="LBMM01008123">
    <property type="protein sequence ID" value="KMQ89127.1"/>
    <property type="molecule type" value="Genomic_DNA"/>
</dbReference>
<sequence>MEQSVGNDISSVSNIAKVDVSPKSKQKKKSLCRMLMNKKTKVGCLEPLYKDGDSNKNSKIENSQHGSQTSTKLSLCCAMTERSRTPPQSLTVSRLSPTLSRTSVKSEVASINGDPQTDVLVEKEEMHVANDQAQMAQETVVKRTNVAARKEQRYSSYIEVVENSPSEKEEYNYKNLSNMQRDCKNVITGKSKNSRRNVVTDDKSAGSPKYNVTENVQDSKLGSDRHMNIKVAFLKQENIDVTSRSYLGDTDKLRHNNGTEGSDSNSAMLQSLSNNASVTGNTCKFVVKETKALSQGSSEDSDFSADSTEDSFEESSEDENEHLIESEKIQKYLKDDYFTKGKYISYFFLEMERQFYNPMEVYSMVQYHDTACEKLGKEGTK</sequence>
<feature type="compositionally biased region" description="Polar residues" evidence="1">
    <location>
        <begin position="60"/>
        <end position="73"/>
    </location>
</feature>
<feature type="compositionally biased region" description="Acidic residues" evidence="1">
    <location>
        <begin position="299"/>
        <end position="320"/>
    </location>
</feature>
<dbReference type="PaxDb" id="67767-A0A0J7KFS5"/>
<accession>A0A0J7KFS5</accession>
<feature type="compositionally biased region" description="Polar residues" evidence="1">
    <location>
        <begin position="256"/>
        <end position="267"/>
    </location>
</feature>